<dbReference type="EMBL" id="FOCW01000008">
    <property type="protein sequence ID" value="SEN86326.1"/>
    <property type="molecule type" value="Genomic_DNA"/>
</dbReference>
<comment type="function">
    <text evidence="8">Zinc phosphodiesterase, which displays some tRNA 3'-processing endonuclease activity. Probably involved in tRNA maturation, by removing a 3'-trailer from precursor tRNA.</text>
</comment>
<feature type="binding site" evidence="8">
    <location>
        <position position="271"/>
    </location>
    <ligand>
        <name>Zn(2+)</name>
        <dbReference type="ChEBI" id="CHEBI:29105"/>
        <label>2</label>
        <note>catalytic</note>
    </ligand>
</feature>
<feature type="binding site" evidence="8">
    <location>
        <position position="65"/>
    </location>
    <ligand>
        <name>Zn(2+)</name>
        <dbReference type="ChEBI" id="CHEBI:29105"/>
        <label>1</label>
        <note>catalytic</note>
    </ligand>
</feature>
<dbReference type="AlphaFoldDB" id="A0A1H8K197"/>
<dbReference type="RefSeq" id="WP_091817895.1">
    <property type="nucleotide sequence ID" value="NZ_FOCW01000008.1"/>
</dbReference>
<keyword evidence="5 8" id="KW-0255">Endonuclease</keyword>
<proteinExistence type="inferred from homology"/>
<keyword evidence="4 8" id="KW-0479">Metal-binding</keyword>
<dbReference type="Proteomes" id="UP000199531">
    <property type="component" value="Unassembled WGS sequence"/>
</dbReference>
<dbReference type="Gene3D" id="3.60.15.10">
    <property type="entry name" value="Ribonuclease Z/Hydroxyacylglutathione hydrolase-like"/>
    <property type="match status" value="1"/>
</dbReference>
<evidence type="ECO:0000313" key="9">
    <source>
        <dbReference type="EMBL" id="SEN86326.1"/>
    </source>
</evidence>
<feature type="active site" description="Proton acceptor" evidence="8">
    <location>
        <position position="67"/>
    </location>
</feature>
<evidence type="ECO:0000256" key="7">
    <source>
        <dbReference type="ARBA" id="ARBA00022833"/>
    </source>
</evidence>
<comment type="similarity">
    <text evidence="8">Belongs to the RNase Z family.</text>
</comment>
<name>A0A1H8K197_9BURK</name>
<dbReference type="PANTHER" id="PTHR46018">
    <property type="entry name" value="ZINC PHOSPHODIESTERASE ELAC PROTEIN 1"/>
    <property type="match status" value="1"/>
</dbReference>
<reference evidence="9 10" key="1">
    <citation type="submission" date="2016-10" db="EMBL/GenBank/DDBJ databases">
        <authorList>
            <person name="de Groot N.N."/>
        </authorList>
    </citation>
    <scope>NUCLEOTIDE SEQUENCE [LARGE SCALE GENOMIC DNA]</scope>
    <source>
        <strain evidence="9 10">DSM 15123</strain>
    </source>
</reference>
<dbReference type="InterPro" id="IPR036866">
    <property type="entry name" value="RibonucZ/Hydroxyglut_hydro"/>
</dbReference>
<dbReference type="InterPro" id="IPR013471">
    <property type="entry name" value="RNase_Z/BN"/>
</dbReference>
<keyword evidence="7 8" id="KW-0862">Zinc</keyword>
<dbReference type="STRING" id="1121117.SAMN02745977_02214"/>
<evidence type="ECO:0000256" key="1">
    <source>
        <dbReference type="ARBA" id="ARBA00011738"/>
    </source>
</evidence>
<dbReference type="OrthoDB" id="9803916at2"/>
<dbReference type="SUPFAM" id="SSF56281">
    <property type="entry name" value="Metallo-hydrolase/oxidoreductase"/>
    <property type="match status" value="1"/>
</dbReference>
<sequence>MLTLTFLGTSSGVPTRRRNMSALALQTGPGPSWVLVDCGEATQHQLLRVKLSVRDLEAILITHAHGDHCYGLPGMLASAAMHGRTTPLLLVAPQVVLDWVEATRRCGDLYLPYPLETLALEDAPAMVLERPGLCIDRHALLHRVPSVAYRLTVTRRHAHLDGDALRQAGLPRGPLWRQLQDGKDVQWQGRTLRSAEVLRHHVEQVRAVIAGDNADPGLLAEACADAQLLVHEATYTRPVLDKVGPERLHSCAEQVAAFAEHIGLPNLILTHFSPRYDHGDGMEQLRREAVLQYSGQLHLARDFEQYRLSAEGVLEALGSVRR</sequence>
<dbReference type="CDD" id="cd07717">
    <property type="entry name" value="RNaseZ_ZiPD-like_MBL-fold"/>
    <property type="match status" value="1"/>
</dbReference>
<keyword evidence="10" id="KW-1185">Reference proteome</keyword>
<keyword evidence="2 8" id="KW-0819">tRNA processing</keyword>
<evidence type="ECO:0000256" key="2">
    <source>
        <dbReference type="ARBA" id="ARBA00022694"/>
    </source>
</evidence>
<feature type="binding site" evidence="8">
    <location>
        <position position="142"/>
    </location>
    <ligand>
        <name>Zn(2+)</name>
        <dbReference type="ChEBI" id="CHEBI:29105"/>
        <label>1</label>
        <note>catalytic</note>
    </ligand>
</feature>
<evidence type="ECO:0000256" key="5">
    <source>
        <dbReference type="ARBA" id="ARBA00022759"/>
    </source>
</evidence>
<keyword evidence="6 8" id="KW-0378">Hydrolase</keyword>
<evidence type="ECO:0000256" key="8">
    <source>
        <dbReference type="HAMAP-Rule" id="MF_01818"/>
    </source>
</evidence>
<organism evidence="9 10">
    <name type="scientific">Brachymonas denitrificans DSM 15123</name>
    <dbReference type="NCBI Taxonomy" id="1121117"/>
    <lineage>
        <taxon>Bacteria</taxon>
        <taxon>Pseudomonadati</taxon>
        <taxon>Pseudomonadota</taxon>
        <taxon>Betaproteobacteria</taxon>
        <taxon>Burkholderiales</taxon>
        <taxon>Comamonadaceae</taxon>
        <taxon>Brachymonas</taxon>
    </lineage>
</organism>
<feature type="binding site" evidence="8">
    <location>
        <position position="68"/>
    </location>
    <ligand>
        <name>Zn(2+)</name>
        <dbReference type="ChEBI" id="CHEBI:29105"/>
        <label>2</label>
        <note>catalytic</note>
    </ligand>
</feature>
<dbReference type="GO" id="GO:0008270">
    <property type="term" value="F:zinc ion binding"/>
    <property type="evidence" value="ECO:0007669"/>
    <property type="project" value="UniProtKB-UniRule"/>
</dbReference>
<accession>A0A1H8K197</accession>
<evidence type="ECO:0000313" key="10">
    <source>
        <dbReference type="Proteomes" id="UP000199531"/>
    </source>
</evidence>
<feature type="binding site" evidence="8">
    <location>
        <position position="212"/>
    </location>
    <ligand>
        <name>Zn(2+)</name>
        <dbReference type="ChEBI" id="CHEBI:29105"/>
        <label>1</label>
        <note>catalytic</note>
    </ligand>
</feature>
<comment type="subunit">
    <text evidence="1 8">Homodimer.</text>
</comment>
<evidence type="ECO:0000256" key="6">
    <source>
        <dbReference type="ARBA" id="ARBA00022801"/>
    </source>
</evidence>
<comment type="cofactor">
    <cofactor evidence="8">
        <name>Zn(2+)</name>
        <dbReference type="ChEBI" id="CHEBI:29105"/>
    </cofactor>
    <text evidence="8">Binds 2 Zn(2+) ions.</text>
</comment>
<protein>
    <recommendedName>
        <fullName evidence="8">Ribonuclease Z</fullName>
        <shortName evidence="8">RNase Z</shortName>
        <ecNumber evidence="8">3.1.26.11</ecNumber>
    </recommendedName>
    <alternativeName>
        <fullName evidence="8">tRNA 3 endonuclease</fullName>
    </alternativeName>
    <alternativeName>
        <fullName evidence="8">tRNase Z</fullName>
    </alternativeName>
</protein>
<evidence type="ECO:0000256" key="4">
    <source>
        <dbReference type="ARBA" id="ARBA00022723"/>
    </source>
</evidence>
<feature type="binding site" evidence="8">
    <location>
        <position position="67"/>
    </location>
    <ligand>
        <name>Zn(2+)</name>
        <dbReference type="ChEBI" id="CHEBI:29105"/>
        <label>2</label>
        <note>catalytic</note>
    </ligand>
</feature>
<dbReference type="PANTHER" id="PTHR46018:SF2">
    <property type="entry name" value="ZINC PHOSPHODIESTERASE ELAC PROTEIN 1"/>
    <property type="match status" value="1"/>
</dbReference>
<dbReference type="HAMAP" id="MF_01818">
    <property type="entry name" value="RNase_Z_BN"/>
    <property type="match status" value="1"/>
</dbReference>
<dbReference type="EC" id="3.1.26.11" evidence="8"/>
<feature type="binding site" evidence="8">
    <location>
        <position position="63"/>
    </location>
    <ligand>
        <name>Zn(2+)</name>
        <dbReference type="ChEBI" id="CHEBI:29105"/>
        <label>1</label>
        <note>catalytic</note>
    </ligand>
</feature>
<evidence type="ECO:0000256" key="3">
    <source>
        <dbReference type="ARBA" id="ARBA00022722"/>
    </source>
</evidence>
<keyword evidence="3 8" id="KW-0540">Nuclease</keyword>
<comment type="catalytic activity">
    <reaction evidence="8">
        <text>Endonucleolytic cleavage of RNA, removing extra 3' nucleotides from tRNA precursor, generating 3' termini of tRNAs. A 3'-hydroxy group is left at the tRNA terminus and a 5'-phosphoryl group is left at the trailer molecule.</text>
        <dbReference type="EC" id="3.1.26.11"/>
    </reaction>
</comment>
<feature type="binding site" evidence="8">
    <location>
        <position position="212"/>
    </location>
    <ligand>
        <name>Zn(2+)</name>
        <dbReference type="ChEBI" id="CHEBI:29105"/>
        <label>2</label>
        <note>catalytic</note>
    </ligand>
</feature>
<gene>
    <name evidence="8" type="primary">rnz</name>
    <name evidence="9" type="ORF">SAMN02745977_02214</name>
</gene>
<dbReference type="Pfam" id="PF23023">
    <property type="entry name" value="Anti-Pycsar_Apyc1"/>
    <property type="match status" value="1"/>
</dbReference>
<dbReference type="GO" id="GO:0042781">
    <property type="term" value="F:3'-tRNA processing endoribonuclease activity"/>
    <property type="evidence" value="ECO:0007669"/>
    <property type="project" value="UniProtKB-UniRule"/>
</dbReference>